<evidence type="ECO:0000259" key="12">
    <source>
        <dbReference type="PROSITE" id="PS50011"/>
    </source>
</evidence>
<accession>A0A1J4MHZ5</accession>
<evidence type="ECO:0000256" key="1">
    <source>
        <dbReference type="ARBA" id="ARBA00010886"/>
    </source>
</evidence>
<dbReference type="InterPro" id="IPR051131">
    <property type="entry name" value="NEK_Ser/Thr_kinase_NIMA"/>
</dbReference>
<dbReference type="GeneID" id="92365357"/>
<evidence type="ECO:0000256" key="8">
    <source>
        <dbReference type="ARBA" id="ARBA00047899"/>
    </source>
</evidence>
<reference evidence="13 14" key="1">
    <citation type="submission" date="2016-10" db="EMBL/GenBank/DDBJ databases">
        <title>Reductive evolution of mitochondrial metabolism and differential evolution of invasion-related proteins in Cryptosporidium.</title>
        <authorList>
            <person name="Liu S."/>
            <person name="Roellig D.M."/>
            <person name="Guo Y."/>
            <person name="Li N."/>
            <person name="Frace M.A."/>
            <person name="Tang K."/>
            <person name="Zhang L."/>
            <person name="Feng Y."/>
            <person name="Xiao L."/>
        </authorList>
    </citation>
    <scope>NUCLEOTIDE SEQUENCE [LARGE SCALE GENOMIC DNA]</scope>
    <source>
        <strain evidence="13">30847</strain>
    </source>
</reference>
<evidence type="ECO:0000256" key="2">
    <source>
        <dbReference type="ARBA" id="ARBA00012513"/>
    </source>
</evidence>
<dbReference type="PROSITE" id="PS00108">
    <property type="entry name" value="PROTEIN_KINASE_ST"/>
    <property type="match status" value="1"/>
</dbReference>
<feature type="binding site" evidence="10">
    <location>
        <position position="63"/>
    </location>
    <ligand>
        <name>ATP</name>
        <dbReference type="ChEBI" id="CHEBI:30616"/>
    </ligand>
</feature>
<sequence length="476" mass="53705">MPNNSYNTNNSREIQSKHDSKIENFKVNEKVGRYIKIREIGSGSYGKAILVKDIYKGKEYVMKVINVSKLSPSERKDAINEVKLLSSVRHPCIVCFRESFVEAGLLNIVMEYAERGDLFRRINAQKQLKRGFLERQIVRWLTQALLGLAYLHSRKILHRDIKSQNMFISYYGLKIGDFGIAKTLENTGAFAKTTIGTPYYLSPEICSSKPYSWSSDIWALGCVAYEMCSLRVPFDAPNLKMLVEKITNGIIAPISNIYSSGLQNVIMDMLITDSKLRPTASELLQYSRIEAELKLMKREAISICRNKSSNSAAVSFATSIIEAISAVQVCYYGTSPTLSICSTVCSPIFEDNSVNNQLVFNIGGRTASRMEEVEDGVNLIKSERYYTQYSEEAESEINHSEYNEQETILNREKTSNIESVGSEQSTDVQIYVSSITNNAKDQKSVYLKPTSILLDKSGSKNKSIQAFSFRVNMPWN</sequence>
<organism evidence="13 14">
    <name type="scientific">Cryptosporidium andersoni</name>
    <dbReference type="NCBI Taxonomy" id="117008"/>
    <lineage>
        <taxon>Eukaryota</taxon>
        <taxon>Sar</taxon>
        <taxon>Alveolata</taxon>
        <taxon>Apicomplexa</taxon>
        <taxon>Conoidasida</taxon>
        <taxon>Coccidia</taxon>
        <taxon>Eucoccidiorida</taxon>
        <taxon>Eimeriorina</taxon>
        <taxon>Cryptosporidiidae</taxon>
        <taxon>Cryptosporidium</taxon>
    </lineage>
</organism>
<evidence type="ECO:0000256" key="11">
    <source>
        <dbReference type="RuleBase" id="RU000304"/>
    </source>
</evidence>
<dbReference type="SUPFAM" id="SSF56112">
    <property type="entry name" value="Protein kinase-like (PK-like)"/>
    <property type="match status" value="1"/>
</dbReference>
<dbReference type="EMBL" id="LRBS01000111">
    <property type="protein sequence ID" value="OII72644.1"/>
    <property type="molecule type" value="Genomic_DNA"/>
</dbReference>
<dbReference type="InterPro" id="IPR011009">
    <property type="entry name" value="Kinase-like_dom_sf"/>
</dbReference>
<dbReference type="Gene3D" id="1.10.510.10">
    <property type="entry name" value="Transferase(Phosphotransferase) domain 1"/>
    <property type="match status" value="1"/>
</dbReference>
<keyword evidence="7 10" id="KW-0067">ATP-binding</keyword>
<dbReference type="PROSITE" id="PS00107">
    <property type="entry name" value="PROTEIN_KINASE_ATP"/>
    <property type="match status" value="1"/>
</dbReference>
<evidence type="ECO:0000256" key="7">
    <source>
        <dbReference type="ARBA" id="ARBA00022840"/>
    </source>
</evidence>
<dbReference type="GO" id="GO:0005524">
    <property type="term" value="F:ATP binding"/>
    <property type="evidence" value="ECO:0007669"/>
    <property type="project" value="UniProtKB-UniRule"/>
</dbReference>
<dbReference type="InterPro" id="IPR000719">
    <property type="entry name" value="Prot_kinase_dom"/>
</dbReference>
<proteinExistence type="inferred from homology"/>
<dbReference type="CDD" id="cd08215">
    <property type="entry name" value="STKc_Nek"/>
    <property type="match status" value="1"/>
</dbReference>
<comment type="catalytic activity">
    <reaction evidence="9">
        <text>L-seryl-[protein] + ATP = O-phospho-L-seryl-[protein] + ADP + H(+)</text>
        <dbReference type="Rhea" id="RHEA:17989"/>
        <dbReference type="Rhea" id="RHEA-COMP:9863"/>
        <dbReference type="Rhea" id="RHEA-COMP:11604"/>
        <dbReference type="ChEBI" id="CHEBI:15378"/>
        <dbReference type="ChEBI" id="CHEBI:29999"/>
        <dbReference type="ChEBI" id="CHEBI:30616"/>
        <dbReference type="ChEBI" id="CHEBI:83421"/>
        <dbReference type="ChEBI" id="CHEBI:456216"/>
        <dbReference type="EC" id="2.7.11.1"/>
    </reaction>
</comment>
<dbReference type="GO" id="GO:0004674">
    <property type="term" value="F:protein serine/threonine kinase activity"/>
    <property type="evidence" value="ECO:0007669"/>
    <property type="project" value="UniProtKB-KW"/>
</dbReference>
<dbReference type="PANTHER" id="PTHR44899:SF6">
    <property type="entry name" value="SERINE_THREONINE PROTEIN KINASE"/>
    <property type="match status" value="1"/>
</dbReference>
<protein>
    <recommendedName>
        <fullName evidence="2">non-specific serine/threonine protein kinase</fullName>
        <ecNumber evidence="2">2.7.11.1</ecNumber>
    </recommendedName>
</protein>
<evidence type="ECO:0000256" key="9">
    <source>
        <dbReference type="ARBA" id="ARBA00048679"/>
    </source>
</evidence>
<keyword evidence="14" id="KW-1185">Reference proteome</keyword>
<keyword evidence="6 13" id="KW-0418">Kinase</keyword>
<evidence type="ECO:0000256" key="4">
    <source>
        <dbReference type="ARBA" id="ARBA00022679"/>
    </source>
</evidence>
<gene>
    <name evidence="13" type="ORF">cand_011720</name>
</gene>
<dbReference type="FunFam" id="3.30.200.20:FF:000097">
    <property type="entry name" value="Probable serine/threonine-protein kinase nek1"/>
    <property type="match status" value="1"/>
</dbReference>
<comment type="caution">
    <text evidence="13">The sequence shown here is derived from an EMBL/GenBank/DDBJ whole genome shotgun (WGS) entry which is preliminary data.</text>
</comment>
<dbReference type="VEuPathDB" id="CryptoDB:cand_011720"/>
<keyword evidence="5 10" id="KW-0547">Nucleotide-binding</keyword>
<dbReference type="SMART" id="SM00220">
    <property type="entry name" value="S_TKc"/>
    <property type="match status" value="1"/>
</dbReference>
<evidence type="ECO:0000256" key="3">
    <source>
        <dbReference type="ARBA" id="ARBA00022527"/>
    </source>
</evidence>
<dbReference type="Proteomes" id="UP000186804">
    <property type="component" value="Unassembled WGS sequence"/>
</dbReference>
<keyword evidence="4" id="KW-0808">Transferase</keyword>
<comment type="similarity">
    <text evidence="1">Belongs to the protein kinase superfamily. NEK Ser/Thr protein kinase family. NIMA subfamily.</text>
</comment>
<evidence type="ECO:0000256" key="10">
    <source>
        <dbReference type="PROSITE-ProRule" id="PRU10141"/>
    </source>
</evidence>
<evidence type="ECO:0000256" key="6">
    <source>
        <dbReference type="ARBA" id="ARBA00022777"/>
    </source>
</evidence>
<dbReference type="EC" id="2.7.11.1" evidence="2"/>
<dbReference type="Pfam" id="PF00069">
    <property type="entry name" value="Pkinase"/>
    <property type="match status" value="1"/>
</dbReference>
<comment type="catalytic activity">
    <reaction evidence="8">
        <text>L-threonyl-[protein] + ATP = O-phospho-L-threonyl-[protein] + ADP + H(+)</text>
        <dbReference type="Rhea" id="RHEA:46608"/>
        <dbReference type="Rhea" id="RHEA-COMP:11060"/>
        <dbReference type="Rhea" id="RHEA-COMP:11605"/>
        <dbReference type="ChEBI" id="CHEBI:15378"/>
        <dbReference type="ChEBI" id="CHEBI:30013"/>
        <dbReference type="ChEBI" id="CHEBI:30616"/>
        <dbReference type="ChEBI" id="CHEBI:61977"/>
        <dbReference type="ChEBI" id="CHEBI:456216"/>
        <dbReference type="EC" id="2.7.11.1"/>
    </reaction>
</comment>
<keyword evidence="3 11" id="KW-0723">Serine/threonine-protein kinase</keyword>
<dbReference type="AlphaFoldDB" id="A0A1J4MHZ5"/>
<dbReference type="InterPro" id="IPR008271">
    <property type="entry name" value="Ser/Thr_kinase_AS"/>
</dbReference>
<dbReference type="PROSITE" id="PS50011">
    <property type="entry name" value="PROTEIN_KINASE_DOM"/>
    <property type="match status" value="1"/>
</dbReference>
<name>A0A1J4MHZ5_9CRYT</name>
<dbReference type="InterPro" id="IPR017441">
    <property type="entry name" value="Protein_kinase_ATP_BS"/>
</dbReference>
<feature type="domain" description="Protein kinase" evidence="12">
    <location>
        <begin position="34"/>
        <end position="289"/>
    </location>
</feature>
<evidence type="ECO:0000313" key="13">
    <source>
        <dbReference type="EMBL" id="OII72644.1"/>
    </source>
</evidence>
<dbReference type="OrthoDB" id="248923at2759"/>
<dbReference type="RefSeq" id="XP_067067031.1">
    <property type="nucleotide sequence ID" value="XM_067211411.1"/>
</dbReference>
<dbReference type="PANTHER" id="PTHR44899">
    <property type="entry name" value="CAMK FAMILY PROTEIN KINASE"/>
    <property type="match status" value="1"/>
</dbReference>
<dbReference type="Gene3D" id="3.30.200.20">
    <property type="entry name" value="Phosphorylase Kinase, domain 1"/>
    <property type="match status" value="1"/>
</dbReference>
<evidence type="ECO:0000313" key="14">
    <source>
        <dbReference type="Proteomes" id="UP000186804"/>
    </source>
</evidence>
<evidence type="ECO:0000256" key="5">
    <source>
        <dbReference type="ARBA" id="ARBA00022741"/>
    </source>
</evidence>